<protein>
    <submittedName>
        <fullName evidence="1">Uncharacterized protein</fullName>
    </submittedName>
</protein>
<gene>
    <name evidence="1" type="ORF">RAG0_11002</name>
</gene>
<dbReference type="AlphaFoldDB" id="A0A1E1L244"/>
<sequence>MCHQERKCCAKCGKSMGSYKTVSKCDEPDICVETKEDVPHRTCSACRQKETERLAKKENPHKK</sequence>
<evidence type="ECO:0000313" key="2">
    <source>
        <dbReference type="Proteomes" id="UP000178912"/>
    </source>
</evidence>
<dbReference type="EMBL" id="FJUX01000069">
    <property type="protein sequence ID" value="CZT04577.1"/>
    <property type="molecule type" value="Genomic_DNA"/>
</dbReference>
<proteinExistence type="predicted"/>
<name>A0A1E1L244_9HELO</name>
<organism evidence="1 2">
    <name type="scientific">Rhynchosporium agropyri</name>
    <dbReference type="NCBI Taxonomy" id="914238"/>
    <lineage>
        <taxon>Eukaryota</taxon>
        <taxon>Fungi</taxon>
        <taxon>Dikarya</taxon>
        <taxon>Ascomycota</taxon>
        <taxon>Pezizomycotina</taxon>
        <taxon>Leotiomycetes</taxon>
        <taxon>Helotiales</taxon>
        <taxon>Ploettnerulaceae</taxon>
        <taxon>Rhynchosporium</taxon>
    </lineage>
</organism>
<keyword evidence="2" id="KW-1185">Reference proteome</keyword>
<reference evidence="2" key="1">
    <citation type="submission" date="2016-03" db="EMBL/GenBank/DDBJ databases">
        <authorList>
            <person name="Guldener U."/>
        </authorList>
    </citation>
    <scope>NUCLEOTIDE SEQUENCE [LARGE SCALE GENOMIC DNA]</scope>
    <source>
        <strain evidence="2">04CH-RAC-A.6.1</strain>
    </source>
</reference>
<accession>A0A1E1L244</accession>
<evidence type="ECO:0000313" key="1">
    <source>
        <dbReference type="EMBL" id="CZT04577.1"/>
    </source>
</evidence>
<dbReference type="Proteomes" id="UP000178912">
    <property type="component" value="Unassembled WGS sequence"/>
</dbReference>